<keyword evidence="3" id="KW-1185">Reference proteome</keyword>
<dbReference type="GO" id="GO:0003676">
    <property type="term" value="F:nucleic acid binding"/>
    <property type="evidence" value="ECO:0007669"/>
    <property type="project" value="InterPro"/>
</dbReference>
<gene>
    <name evidence="2" type="ORF">AVEN_230975_1</name>
</gene>
<proteinExistence type="predicted"/>
<dbReference type="Proteomes" id="UP000499080">
    <property type="component" value="Unassembled WGS sequence"/>
</dbReference>
<organism evidence="2 3">
    <name type="scientific">Araneus ventricosus</name>
    <name type="common">Orbweaver spider</name>
    <name type="synonym">Epeira ventricosa</name>
    <dbReference type="NCBI Taxonomy" id="182803"/>
    <lineage>
        <taxon>Eukaryota</taxon>
        <taxon>Metazoa</taxon>
        <taxon>Ecdysozoa</taxon>
        <taxon>Arthropoda</taxon>
        <taxon>Chelicerata</taxon>
        <taxon>Arachnida</taxon>
        <taxon>Araneae</taxon>
        <taxon>Araneomorphae</taxon>
        <taxon>Entelegynae</taxon>
        <taxon>Araneoidea</taxon>
        <taxon>Araneidae</taxon>
        <taxon>Araneus</taxon>
    </lineage>
</organism>
<dbReference type="OrthoDB" id="6431953at2759"/>
<name>A0A4Y2A307_ARAVE</name>
<dbReference type="PANTHER" id="PTHR47331:SF2">
    <property type="match status" value="1"/>
</dbReference>
<dbReference type="InterPro" id="IPR036397">
    <property type="entry name" value="RNaseH_sf"/>
</dbReference>
<reference evidence="2 3" key="1">
    <citation type="journal article" date="2019" name="Sci. Rep.">
        <title>Orb-weaving spider Araneus ventricosus genome elucidates the spidroin gene catalogue.</title>
        <authorList>
            <person name="Kono N."/>
            <person name="Nakamura H."/>
            <person name="Ohtoshi R."/>
            <person name="Moran D.A.P."/>
            <person name="Shinohara A."/>
            <person name="Yoshida Y."/>
            <person name="Fujiwara M."/>
            <person name="Mori M."/>
            <person name="Tomita M."/>
            <person name="Arakawa K."/>
        </authorList>
    </citation>
    <scope>NUCLEOTIDE SEQUENCE [LARGE SCALE GENOMIC DNA]</scope>
</reference>
<feature type="domain" description="DUF5641" evidence="1">
    <location>
        <begin position="116"/>
        <end position="152"/>
    </location>
</feature>
<dbReference type="PANTHER" id="PTHR47331">
    <property type="entry name" value="PHD-TYPE DOMAIN-CONTAINING PROTEIN"/>
    <property type="match status" value="1"/>
</dbReference>
<dbReference type="InterPro" id="IPR040676">
    <property type="entry name" value="DUF5641"/>
</dbReference>
<accession>A0A4Y2A307</accession>
<evidence type="ECO:0000259" key="1">
    <source>
        <dbReference type="Pfam" id="PF18701"/>
    </source>
</evidence>
<comment type="caution">
    <text evidence="2">The sequence shown here is derived from an EMBL/GenBank/DDBJ whole genome shotgun (WGS) entry which is preliminary data.</text>
</comment>
<dbReference type="EMBL" id="BGPR01000004">
    <property type="protein sequence ID" value="GBL74070.1"/>
    <property type="molecule type" value="Genomic_DNA"/>
</dbReference>
<evidence type="ECO:0000313" key="2">
    <source>
        <dbReference type="EMBL" id="GBL74070.1"/>
    </source>
</evidence>
<evidence type="ECO:0000313" key="3">
    <source>
        <dbReference type="Proteomes" id="UP000499080"/>
    </source>
</evidence>
<sequence length="153" mass="18069">MISKPPEPLANYFTNEQVTWKFIPPRSPNFGGLWEAGVKYFKHHLKRTVGKSRLTIEQFLTIVIQIESILNSRPLTPLTSDPDNFEILTPGHFLIGRPINSIPDPDYSDRQDNLLSQWQRLSKIVQITWKKWKLDYLNNLQTRHKWQFQKQNV</sequence>
<dbReference type="InterPro" id="IPR012337">
    <property type="entry name" value="RNaseH-like_sf"/>
</dbReference>
<dbReference type="Pfam" id="PF18701">
    <property type="entry name" value="DUF5641"/>
    <property type="match status" value="1"/>
</dbReference>
<protein>
    <recommendedName>
        <fullName evidence="1">DUF5641 domain-containing protein</fullName>
    </recommendedName>
</protein>
<dbReference type="SUPFAM" id="SSF53098">
    <property type="entry name" value="Ribonuclease H-like"/>
    <property type="match status" value="1"/>
</dbReference>
<dbReference type="AlphaFoldDB" id="A0A4Y2A307"/>
<dbReference type="Gene3D" id="3.30.420.10">
    <property type="entry name" value="Ribonuclease H-like superfamily/Ribonuclease H"/>
    <property type="match status" value="1"/>
</dbReference>